<accession>A0A1F6AVH0</accession>
<protein>
    <submittedName>
        <fullName evidence="1">Uncharacterized protein</fullName>
    </submittedName>
</protein>
<evidence type="ECO:0000313" key="2">
    <source>
        <dbReference type="Proteomes" id="UP000178461"/>
    </source>
</evidence>
<reference evidence="1 2" key="1">
    <citation type="journal article" date="2016" name="Nat. Commun.">
        <title>Thousands of microbial genomes shed light on interconnected biogeochemical processes in an aquifer system.</title>
        <authorList>
            <person name="Anantharaman K."/>
            <person name="Brown C.T."/>
            <person name="Hug L.A."/>
            <person name="Sharon I."/>
            <person name="Castelle C.J."/>
            <person name="Probst A.J."/>
            <person name="Thomas B.C."/>
            <person name="Singh A."/>
            <person name="Wilkins M.J."/>
            <person name="Karaoz U."/>
            <person name="Brodie E.L."/>
            <person name="Williams K.H."/>
            <person name="Hubbard S.S."/>
            <person name="Banfield J.F."/>
        </authorList>
    </citation>
    <scope>NUCLEOTIDE SEQUENCE [LARGE SCALE GENOMIC DNA]</scope>
</reference>
<comment type="caution">
    <text evidence="1">The sequence shown here is derived from an EMBL/GenBank/DDBJ whole genome shotgun (WGS) entry which is preliminary data.</text>
</comment>
<dbReference type="EMBL" id="MFJW01000047">
    <property type="protein sequence ID" value="OGG28705.1"/>
    <property type="molecule type" value="Genomic_DNA"/>
</dbReference>
<evidence type="ECO:0000313" key="1">
    <source>
        <dbReference type="EMBL" id="OGG28705.1"/>
    </source>
</evidence>
<dbReference type="Proteomes" id="UP000178461">
    <property type="component" value="Unassembled WGS sequence"/>
</dbReference>
<gene>
    <name evidence="1" type="ORF">A2971_03405</name>
</gene>
<sequence>MTEQQAAETTRRWARFHFRRMPHVKGSLEYLGTNKQERIERVDTFEQVVTRLNDLLGDPNHTPPAYADVNQLRNDMNGKRIPSLATIMDSPEMADAVNRTFEFGKGDFPSWADAAMRSPTMPAMGVFLEGFGYFLGTYIHGEQSNQALATKGAFVRGFEEVLLVEHPNHRYWMMSSIG</sequence>
<proteinExistence type="predicted"/>
<name>A0A1F6AVH0_9BACT</name>
<dbReference type="AlphaFoldDB" id="A0A1F6AVH0"/>
<organism evidence="1 2">
    <name type="scientific">Candidatus Gottesmanbacteria bacterium RIFCSPLOWO2_01_FULL_46_21</name>
    <dbReference type="NCBI Taxonomy" id="1798393"/>
    <lineage>
        <taxon>Bacteria</taxon>
        <taxon>Candidatus Gottesmaniibacteriota</taxon>
    </lineage>
</organism>